<feature type="compositionally biased region" description="Low complexity" evidence="2">
    <location>
        <begin position="119"/>
        <end position="129"/>
    </location>
</feature>
<evidence type="ECO:0000313" key="3">
    <source>
        <dbReference type="EMBL" id="KAK4251493.1"/>
    </source>
</evidence>
<reference evidence="3" key="2">
    <citation type="submission" date="2023-05" db="EMBL/GenBank/DDBJ databases">
        <authorList>
            <consortium name="Lawrence Berkeley National Laboratory"/>
            <person name="Steindorff A."/>
            <person name="Hensen N."/>
            <person name="Bonometti L."/>
            <person name="Westerberg I."/>
            <person name="Brannstrom I.O."/>
            <person name="Guillou S."/>
            <person name="Cros-Aarteil S."/>
            <person name="Calhoun S."/>
            <person name="Haridas S."/>
            <person name="Kuo A."/>
            <person name="Mondo S."/>
            <person name="Pangilinan J."/>
            <person name="Riley R."/>
            <person name="Labutti K."/>
            <person name="Andreopoulos B."/>
            <person name="Lipzen A."/>
            <person name="Chen C."/>
            <person name="Yanf M."/>
            <person name="Daum C."/>
            <person name="Ng V."/>
            <person name="Clum A."/>
            <person name="Ohm R."/>
            <person name="Martin F."/>
            <person name="Silar P."/>
            <person name="Natvig D."/>
            <person name="Lalanne C."/>
            <person name="Gautier V."/>
            <person name="Ament-Velasquez S.L."/>
            <person name="Kruys A."/>
            <person name="Hutchinson M.I."/>
            <person name="Powell A.J."/>
            <person name="Barry K."/>
            <person name="Miller A.N."/>
            <person name="Grigoriev I.V."/>
            <person name="Debuchy R."/>
            <person name="Gladieux P."/>
            <person name="Thoren M.H."/>
            <person name="Johannesson H."/>
        </authorList>
    </citation>
    <scope>NUCLEOTIDE SEQUENCE</scope>
    <source>
        <strain evidence="3">CBS 359.72</strain>
    </source>
</reference>
<dbReference type="Proteomes" id="UP001303647">
    <property type="component" value="Unassembled WGS sequence"/>
</dbReference>
<dbReference type="PANTHER" id="PTHR42070:SF1">
    <property type="entry name" value="FILAMENT ASSOCIATED PROTEIN, PUTATIVE (AFU_ORTHOLOGUE AFUA_8G06630)-RELATED"/>
    <property type="match status" value="1"/>
</dbReference>
<feature type="coiled-coil region" evidence="1">
    <location>
        <begin position="23"/>
        <end position="71"/>
    </location>
</feature>
<sequence>MPNPSDRDTRNRDRIRDNQRRSRARRKEYLEELEQRLQLAEQRGVQASLELQAAARRVADENRKLRALLRLHGVSDRAIDAHLAAGEDDANAVQRLERLLLPSLPPETRSAQSTDAFKKSSPSPSTSTSLNPEPVNDDDGENNCSMAADLISTMTGANPHEVRTSLGCVPGADCHVDNVKIGTAIERLTEPGILT</sequence>
<feature type="region of interest" description="Disordered" evidence="2">
    <location>
        <begin position="101"/>
        <end position="144"/>
    </location>
</feature>
<comment type="caution">
    <text evidence="3">The sequence shown here is derived from an EMBL/GenBank/DDBJ whole genome shotgun (WGS) entry which is preliminary data.</text>
</comment>
<reference evidence="3" key="1">
    <citation type="journal article" date="2023" name="Mol. Phylogenet. Evol.">
        <title>Genome-scale phylogeny and comparative genomics of the fungal order Sordariales.</title>
        <authorList>
            <person name="Hensen N."/>
            <person name="Bonometti L."/>
            <person name="Westerberg I."/>
            <person name="Brannstrom I.O."/>
            <person name="Guillou S."/>
            <person name="Cros-Aarteil S."/>
            <person name="Calhoun S."/>
            <person name="Haridas S."/>
            <person name="Kuo A."/>
            <person name="Mondo S."/>
            <person name="Pangilinan J."/>
            <person name="Riley R."/>
            <person name="LaButti K."/>
            <person name="Andreopoulos B."/>
            <person name="Lipzen A."/>
            <person name="Chen C."/>
            <person name="Yan M."/>
            <person name="Daum C."/>
            <person name="Ng V."/>
            <person name="Clum A."/>
            <person name="Steindorff A."/>
            <person name="Ohm R.A."/>
            <person name="Martin F."/>
            <person name="Silar P."/>
            <person name="Natvig D.O."/>
            <person name="Lalanne C."/>
            <person name="Gautier V."/>
            <person name="Ament-Velasquez S.L."/>
            <person name="Kruys A."/>
            <person name="Hutchinson M.I."/>
            <person name="Powell A.J."/>
            <person name="Barry K."/>
            <person name="Miller A.N."/>
            <person name="Grigoriev I.V."/>
            <person name="Debuchy R."/>
            <person name="Gladieux P."/>
            <person name="Hiltunen Thoren M."/>
            <person name="Johannesson H."/>
        </authorList>
    </citation>
    <scope>NUCLEOTIDE SEQUENCE</scope>
    <source>
        <strain evidence="3">CBS 359.72</strain>
    </source>
</reference>
<organism evidence="3 4">
    <name type="scientific">Corynascus novoguineensis</name>
    <dbReference type="NCBI Taxonomy" id="1126955"/>
    <lineage>
        <taxon>Eukaryota</taxon>
        <taxon>Fungi</taxon>
        <taxon>Dikarya</taxon>
        <taxon>Ascomycota</taxon>
        <taxon>Pezizomycotina</taxon>
        <taxon>Sordariomycetes</taxon>
        <taxon>Sordariomycetidae</taxon>
        <taxon>Sordariales</taxon>
        <taxon>Chaetomiaceae</taxon>
        <taxon>Corynascus</taxon>
    </lineage>
</organism>
<dbReference type="EMBL" id="MU857605">
    <property type="protein sequence ID" value="KAK4251493.1"/>
    <property type="molecule type" value="Genomic_DNA"/>
</dbReference>
<proteinExistence type="predicted"/>
<feature type="compositionally biased region" description="Basic and acidic residues" evidence="2">
    <location>
        <begin position="1"/>
        <end position="20"/>
    </location>
</feature>
<evidence type="ECO:0000256" key="1">
    <source>
        <dbReference type="SAM" id="Coils"/>
    </source>
</evidence>
<dbReference type="PANTHER" id="PTHR42070">
    <property type="entry name" value="FILAMENT ASSOCIATED PROTEIN, PUTATIVE (AFU_ORTHOLOGUE AFUA_8G06630)-RELATED"/>
    <property type="match status" value="1"/>
</dbReference>
<protein>
    <recommendedName>
        <fullName evidence="5">BZIP domain-containing protein</fullName>
    </recommendedName>
</protein>
<feature type="region of interest" description="Disordered" evidence="2">
    <location>
        <begin position="1"/>
        <end position="23"/>
    </location>
</feature>
<evidence type="ECO:0000313" key="4">
    <source>
        <dbReference type="Proteomes" id="UP001303647"/>
    </source>
</evidence>
<feature type="compositionally biased region" description="Low complexity" evidence="2">
    <location>
        <begin position="101"/>
        <end position="110"/>
    </location>
</feature>
<dbReference type="CDD" id="cd14688">
    <property type="entry name" value="bZIP_YAP"/>
    <property type="match status" value="1"/>
</dbReference>
<gene>
    <name evidence="3" type="ORF">C7999DRAFT_27909</name>
</gene>
<evidence type="ECO:0008006" key="5">
    <source>
        <dbReference type="Google" id="ProtNLM"/>
    </source>
</evidence>
<name>A0AAN7HUE3_9PEZI</name>
<keyword evidence="1" id="KW-0175">Coiled coil</keyword>
<evidence type="ECO:0000256" key="2">
    <source>
        <dbReference type="SAM" id="MobiDB-lite"/>
    </source>
</evidence>
<accession>A0AAN7HUE3</accession>
<keyword evidence="4" id="KW-1185">Reference proteome</keyword>
<dbReference type="AlphaFoldDB" id="A0AAN7HUE3"/>